<keyword evidence="3" id="KW-1185">Reference proteome</keyword>
<dbReference type="Proteomes" id="UP001221757">
    <property type="component" value="Unassembled WGS sequence"/>
</dbReference>
<evidence type="ECO:0000256" key="1">
    <source>
        <dbReference type="SAM" id="MobiDB-lite"/>
    </source>
</evidence>
<gene>
    <name evidence="2" type="ORF">B0H17DRAFT_1129326</name>
</gene>
<protein>
    <submittedName>
        <fullName evidence="2">Uncharacterized protein</fullName>
    </submittedName>
</protein>
<dbReference type="EMBL" id="JARKIE010000023">
    <property type="protein sequence ID" value="KAJ7699255.1"/>
    <property type="molecule type" value="Genomic_DNA"/>
</dbReference>
<feature type="region of interest" description="Disordered" evidence="1">
    <location>
        <begin position="1"/>
        <end position="91"/>
    </location>
</feature>
<name>A0AAD7DTB7_MYCRO</name>
<evidence type="ECO:0000313" key="2">
    <source>
        <dbReference type="EMBL" id="KAJ7699255.1"/>
    </source>
</evidence>
<reference evidence="2" key="1">
    <citation type="submission" date="2023-03" db="EMBL/GenBank/DDBJ databases">
        <title>Massive genome expansion in bonnet fungi (Mycena s.s.) driven by repeated elements and novel gene families across ecological guilds.</title>
        <authorList>
            <consortium name="Lawrence Berkeley National Laboratory"/>
            <person name="Harder C.B."/>
            <person name="Miyauchi S."/>
            <person name="Viragh M."/>
            <person name="Kuo A."/>
            <person name="Thoen E."/>
            <person name="Andreopoulos B."/>
            <person name="Lu D."/>
            <person name="Skrede I."/>
            <person name="Drula E."/>
            <person name="Henrissat B."/>
            <person name="Morin E."/>
            <person name="Kohler A."/>
            <person name="Barry K."/>
            <person name="LaButti K."/>
            <person name="Morin E."/>
            <person name="Salamov A."/>
            <person name="Lipzen A."/>
            <person name="Mereny Z."/>
            <person name="Hegedus B."/>
            <person name="Baldrian P."/>
            <person name="Stursova M."/>
            <person name="Weitz H."/>
            <person name="Taylor A."/>
            <person name="Grigoriev I.V."/>
            <person name="Nagy L.G."/>
            <person name="Martin F."/>
            <person name="Kauserud H."/>
        </authorList>
    </citation>
    <scope>NUCLEOTIDE SEQUENCE</scope>
    <source>
        <strain evidence="2">CBHHK067</strain>
    </source>
</reference>
<proteinExistence type="predicted"/>
<feature type="compositionally biased region" description="Basic and acidic residues" evidence="1">
    <location>
        <begin position="28"/>
        <end position="50"/>
    </location>
</feature>
<evidence type="ECO:0000313" key="3">
    <source>
        <dbReference type="Proteomes" id="UP001221757"/>
    </source>
</evidence>
<comment type="caution">
    <text evidence="2">The sequence shown here is derived from an EMBL/GenBank/DDBJ whole genome shotgun (WGS) entry which is preliminary data.</text>
</comment>
<feature type="region of interest" description="Disordered" evidence="1">
    <location>
        <begin position="121"/>
        <end position="149"/>
    </location>
</feature>
<dbReference type="AlphaFoldDB" id="A0AAD7DTB7"/>
<accession>A0AAD7DTB7</accession>
<organism evidence="2 3">
    <name type="scientific">Mycena rosella</name>
    <name type="common">Pink bonnet</name>
    <name type="synonym">Agaricus rosellus</name>
    <dbReference type="NCBI Taxonomy" id="1033263"/>
    <lineage>
        <taxon>Eukaryota</taxon>
        <taxon>Fungi</taxon>
        <taxon>Dikarya</taxon>
        <taxon>Basidiomycota</taxon>
        <taxon>Agaricomycotina</taxon>
        <taxon>Agaricomycetes</taxon>
        <taxon>Agaricomycetidae</taxon>
        <taxon>Agaricales</taxon>
        <taxon>Marasmiineae</taxon>
        <taxon>Mycenaceae</taxon>
        <taxon>Mycena</taxon>
    </lineage>
</organism>
<sequence length="407" mass="44644">MPTLRHTVDSRPSVLPPEPAYTYVNHSRSREREREQEHNYVNHPSAREENGAGSENPSSYWDQRYQHPLSGSGRSNHPFPAPSQPFRHDYAQPSRPRVAYAPLAVDLTHTAGTDADWDHRASRSALPHAPPPRTHRRRTPSPMDIDSDVNPESCIPVPTWDGFPNGNFSRLFTLQEAATLDNLMAHWAFKVLGGKPNQSATAETWQAGKSTRRKCLGAIQCNNDSCAIVVRPQTTSAGLRQQLGNDCTCGAALSHIECSVISTLYTFKHGVYYENGGDHDHARSTHRLHLSRGERAAFEEIVRTHPRNGPLSLLVGLPGANGPGKSVAEISPVLINVGRIKHEKKTVLGRGNGKGPDGSIAELAAFDKAHPGFIRRSSIGKAGVLIHHPRQVESNRDISIPLAQRGA</sequence>